<feature type="region of interest" description="Disordered" evidence="7">
    <location>
        <begin position="1"/>
        <end position="49"/>
    </location>
</feature>
<dbReference type="InterPro" id="IPR036236">
    <property type="entry name" value="Znf_C2H2_sf"/>
</dbReference>
<evidence type="ECO:0000256" key="2">
    <source>
        <dbReference type="ARBA" id="ARBA00022737"/>
    </source>
</evidence>
<evidence type="ECO:0000256" key="5">
    <source>
        <dbReference type="ARBA" id="ARBA00023242"/>
    </source>
</evidence>
<evidence type="ECO:0000313" key="9">
    <source>
        <dbReference type="EMBL" id="KAI5064875.1"/>
    </source>
</evidence>
<dbReference type="AlphaFoldDB" id="A0A9D4UBS0"/>
<evidence type="ECO:0000256" key="7">
    <source>
        <dbReference type="SAM" id="MobiDB-lite"/>
    </source>
</evidence>
<keyword evidence="4" id="KW-0862">Zinc</keyword>
<keyword evidence="3 6" id="KW-0863">Zinc-finger</keyword>
<evidence type="ECO:0000256" key="6">
    <source>
        <dbReference type="PROSITE-ProRule" id="PRU00042"/>
    </source>
</evidence>
<keyword evidence="1" id="KW-0479">Metal-binding</keyword>
<dbReference type="SMART" id="SM00355">
    <property type="entry name" value="ZnF_C2H2"/>
    <property type="match status" value="5"/>
</dbReference>
<evidence type="ECO:0000256" key="3">
    <source>
        <dbReference type="ARBA" id="ARBA00022771"/>
    </source>
</evidence>
<dbReference type="PANTHER" id="PTHR14003">
    <property type="entry name" value="TRANSCRIPTIONAL REPRESSOR PROTEIN YY"/>
    <property type="match status" value="1"/>
</dbReference>
<dbReference type="PANTHER" id="PTHR14003:SF23">
    <property type="entry name" value="ZINC FINGER PROTEIN 143"/>
    <property type="match status" value="1"/>
</dbReference>
<dbReference type="GO" id="GO:0008270">
    <property type="term" value="F:zinc ion binding"/>
    <property type="evidence" value="ECO:0007669"/>
    <property type="project" value="UniProtKB-KW"/>
</dbReference>
<organism evidence="9 10">
    <name type="scientific">Adiantum capillus-veneris</name>
    <name type="common">Maidenhair fern</name>
    <dbReference type="NCBI Taxonomy" id="13818"/>
    <lineage>
        <taxon>Eukaryota</taxon>
        <taxon>Viridiplantae</taxon>
        <taxon>Streptophyta</taxon>
        <taxon>Embryophyta</taxon>
        <taxon>Tracheophyta</taxon>
        <taxon>Polypodiopsida</taxon>
        <taxon>Polypodiidae</taxon>
        <taxon>Polypodiales</taxon>
        <taxon>Pteridineae</taxon>
        <taxon>Pteridaceae</taxon>
        <taxon>Vittarioideae</taxon>
        <taxon>Adiantum</taxon>
    </lineage>
</organism>
<keyword evidence="10" id="KW-1185">Reference proteome</keyword>
<dbReference type="FunFam" id="3.30.160.60:FF:000125">
    <property type="entry name" value="Putative zinc finger protein 143"/>
    <property type="match status" value="1"/>
</dbReference>
<dbReference type="PROSITE" id="PS00028">
    <property type="entry name" value="ZINC_FINGER_C2H2_1"/>
    <property type="match status" value="4"/>
</dbReference>
<feature type="compositionally biased region" description="Basic and acidic residues" evidence="7">
    <location>
        <begin position="1"/>
        <end position="11"/>
    </location>
</feature>
<reference evidence="9" key="1">
    <citation type="submission" date="2021-01" db="EMBL/GenBank/DDBJ databases">
        <title>Adiantum capillus-veneris genome.</title>
        <authorList>
            <person name="Fang Y."/>
            <person name="Liao Q."/>
        </authorList>
    </citation>
    <scope>NUCLEOTIDE SEQUENCE</scope>
    <source>
        <strain evidence="9">H3</strain>
        <tissue evidence="9">Leaf</tissue>
    </source>
</reference>
<dbReference type="EMBL" id="JABFUD020000019">
    <property type="protein sequence ID" value="KAI5064875.1"/>
    <property type="molecule type" value="Genomic_DNA"/>
</dbReference>
<evidence type="ECO:0000256" key="1">
    <source>
        <dbReference type="ARBA" id="ARBA00022723"/>
    </source>
</evidence>
<dbReference type="GO" id="GO:0000785">
    <property type="term" value="C:chromatin"/>
    <property type="evidence" value="ECO:0007669"/>
    <property type="project" value="TreeGrafter"/>
</dbReference>
<proteinExistence type="predicted"/>
<dbReference type="FunFam" id="3.30.160.60:FF:000710">
    <property type="entry name" value="Zinc finger protein 768"/>
    <property type="match status" value="1"/>
</dbReference>
<dbReference type="Proteomes" id="UP000886520">
    <property type="component" value="Chromosome 19"/>
</dbReference>
<feature type="domain" description="C2H2-type" evidence="8">
    <location>
        <begin position="456"/>
        <end position="485"/>
    </location>
</feature>
<dbReference type="GO" id="GO:0000978">
    <property type="term" value="F:RNA polymerase II cis-regulatory region sequence-specific DNA binding"/>
    <property type="evidence" value="ECO:0007669"/>
    <property type="project" value="TreeGrafter"/>
</dbReference>
<dbReference type="GO" id="GO:0000981">
    <property type="term" value="F:DNA-binding transcription factor activity, RNA polymerase II-specific"/>
    <property type="evidence" value="ECO:0007669"/>
    <property type="project" value="TreeGrafter"/>
</dbReference>
<dbReference type="Pfam" id="PF00096">
    <property type="entry name" value="zf-C2H2"/>
    <property type="match status" value="3"/>
</dbReference>
<feature type="domain" description="C2H2-type" evidence="8">
    <location>
        <begin position="516"/>
        <end position="545"/>
    </location>
</feature>
<evidence type="ECO:0000259" key="8">
    <source>
        <dbReference type="PROSITE" id="PS50157"/>
    </source>
</evidence>
<feature type="domain" description="C2H2-type" evidence="8">
    <location>
        <begin position="486"/>
        <end position="515"/>
    </location>
</feature>
<keyword evidence="2" id="KW-0677">Repeat</keyword>
<name>A0A9D4UBS0_ADICA</name>
<dbReference type="GO" id="GO:0005667">
    <property type="term" value="C:transcription regulator complex"/>
    <property type="evidence" value="ECO:0007669"/>
    <property type="project" value="TreeGrafter"/>
</dbReference>
<dbReference type="Gene3D" id="3.30.160.60">
    <property type="entry name" value="Classic Zinc Finger"/>
    <property type="match status" value="5"/>
</dbReference>
<protein>
    <recommendedName>
        <fullName evidence="8">C2H2-type domain-containing protein</fullName>
    </recommendedName>
</protein>
<evidence type="ECO:0000313" key="10">
    <source>
        <dbReference type="Proteomes" id="UP000886520"/>
    </source>
</evidence>
<sequence>MADEHKLDDPLPFHASSSRGLQNPPPISTASSTHIPHFRPEGPPEGLSKNLIHSERTQEYCLRDRLSSRVVLSSLHRIIGKEPHDSDQDAQPYVETPQDEEQGKNEGDLFKQGNDSRTSGRVKHHPPHMHAETLPFAALTQKNPRGSVLCDEQVLENPRASAGEGKLGNHEAFADKASFSEGSQYNIDRSSHGESENTNQHSDGSSSEKDMINHLAVHDGVSPLRALSHIAHIKRKQDCLQTNVEQLRPDLLNQFAVDVVQAASSSKRKKLKHVQLQLEPLAYQKLMKILVDQHQGSFERFIMATLDSISMEHNSVKRAATIPRKPVFSKWKRTRFDQLKGNETEELALAFRSLADSTPNVEVMSDLMQTPWQELNMLQVQKMLEETKKMLLINEKVHDCPFANCDRRFSTPGSLKDHLNEHSGEQPYSCSFEDCPHRFRSKQHLCRHLKKHERAHTCTFEGCNKRFAFRERLIVHQKIHSDERPLSCPWEGCGKTFKWANSLHGHMRTHTGEKPFQCTFAGCGRLFGYKVDLTRHRRTHFGQPARANH</sequence>
<accession>A0A9D4UBS0</accession>
<feature type="domain" description="C2H2-type" evidence="8">
    <location>
        <begin position="398"/>
        <end position="427"/>
    </location>
</feature>
<dbReference type="GO" id="GO:0031519">
    <property type="term" value="C:PcG protein complex"/>
    <property type="evidence" value="ECO:0007669"/>
    <property type="project" value="TreeGrafter"/>
</dbReference>
<feature type="compositionally biased region" description="Polar residues" evidence="7">
    <location>
        <begin position="196"/>
        <end position="205"/>
    </location>
</feature>
<comment type="caution">
    <text evidence="9">The sequence shown here is derived from an EMBL/GenBank/DDBJ whole genome shotgun (WGS) entry which is preliminary data.</text>
</comment>
<dbReference type="SUPFAM" id="SSF57667">
    <property type="entry name" value="beta-beta-alpha zinc fingers"/>
    <property type="match status" value="3"/>
</dbReference>
<dbReference type="InterPro" id="IPR013087">
    <property type="entry name" value="Znf_C2H2_type"/>
</dbReference>
<keyword evidence="5" id="KW-0539">Nucleus</keyword>
<dbReference type="OrthoDB" id="9547406at2759"/>
<evidence type="ECO:0000256" key="4">
    <source>
        <dbReference type="ARBA" id="ARBA00022833"/>
    </source>
</evidence>
<feature type="region of interest" description="Disordered" evidence="7">
    <location>
        <begin position="81"/>
        <end position="128"/>
    </location>
</feature>
<feature type="region of interest" description="Disordered" evidence="7">
    <location>
        <begin position="184"/>
        <end position="208"/>
    </location>
</feature>
<feature type="domain" description="C2H2-type" evidence="8">
    <location>
        <begin position="428"/>
        <end position="457"/>
    </location>
</feature>
<gene>
    <name evidence="9" type="ORF">GOP47_0019570</name>
</gene>
<dbReference type="PROSITE" id="PS50157">
    <property type="entry name" value="ZINC_FINGER_C2H2_2"/>
    <property type="match status" value="5"/>
</dbReference>